<dbReference type="RefSeq" id="WP_349640244.1">
    <property type="nucleotide sequence ID" value="NZ_CP090958.1"/>
</dbReference>
<dbReference type="Gene3D" id="3.40.366.10">
    <property type="entry name" value="Malonyl-Coenzyme A Acyl Carrier Protein, domain 2"/>
    <property type="match status" value="1"/>
</dbReference>
<name>A0ABY8QYY7_9MICO</name>
<dbReference type="InterPro" id="IPR001227">
    <property type="entry name" value="Ac_transferase_dom_sf"/>
</dbReference>
<dbReference type="InterPro" id="IPR016035">
    <property type="entry name" value="Acyl_Trfase/lysoPLipase"/>
</dbReference>
<dbReference type="Proteomes" id="UP001209083">
    <property type="component" value="Chromosome"/>
</dbReference>
<dbReference type="Gene3D" id="3.30.70.250">
    <property type="entry name" value="Malonyl-CoA ACP transacylase, ACP-binding"/>
    <property type="match status" value="1"/>
</dbReference>
<dbReference type="Pfam" id="PF00698">
    <property type="entry name" value="Acyl_transf_1"/>
    <property type="match status" value="1"/>
</dbReference>
<evidence type="ECO:0000313" key="7">
    <source>
        <dbReference type="Proteomes" id="UP001209083"/>
    </source>
</evidence>
<dbReference type="EMBL" id="CP090958">
    <property type="protein sequence ID" value="WGW13421.1"/>
    <property type="molecule type" value="Genomic_DNA"/>
</dbReference>
<evidence type="ECO:0000256" key="1">
    <source>
        <dbReference type="ARBA" id="ARBA00013258"/>
    </source>
</evidence>
<comment type="catalytic activity">
    <reaction evidence="4">
        <text>holo-[ACP] + malonyl-CoA = malonyl-[ACP] + CoA</text>
        <dbReference type="Rhea" id="RHEA:41792"/>
        <dbReference type="Rhea" id="RHEA-COMP:9623"/>
        <dbReference type="Rhea" id="RHEA-COMP:9685"/>
        <dbReference type="ChEBI" id="CHEBI:57287"/>
        <dbReference type="ChEBI" id="CHEBI:57384"/>
        <dbReference type="ChEBI" id="CHEBI:64479"/>
        <dbReference type="ChEBI" id="CHEBI:78449"/>
        <dbReference type="EC" id="2.3.1.39"/>
    </reaction>
</comment>
<keyword evidence="2 6" id="KW-0808">Transferase</keyword>
<dbReference type="PANTHER" id="PTHR42681:SF1">
    <property type="entry name" value="MALONYL-COA-ACYL CARRIER PROTEIN TRANSACYLASE, MITOCHONDRIAL"/>
    <property type="match status" value="1"/>
</dbReference>
<dbReference type="InterPro" id="IPR050858">
    <property type="entry name" value="Mal-CoA-ACP_Trans/PKS_FabD"/>
</dbReference>
<organism evidence="6 7">
    <name type="scientific">Saxibacter everestensis</name>
    <dbReference type="NCBI Taxonomy" id="2909229"/>
    <lineage>
        <taxon>Bacteria</taxon>
        <taxon>Bacillati</taxon>
        <taxon>Actinomycetota</taxon>
        <taxon>Actinomycetes</taxon>
        <taxon>Micrococcales</taxon>
        <taxon>Brevibacteriaceae</taxon>
        <taxon>Saxibacter</taxon>
    </lineage>
</organism>
<keyword evidence="3 6" id="KW-0012">Acyltransferase</keyword>
<feature type="domain" description="Malonyl-CoA:ACP transacylase (MAT)" evidence="5">
    <location>
        <begin position="5"/>
        <end position="300"/>
    </location>
</feature>
<sequence length="314" mass="32087">MLAIACPGQGAQTSGFLTPWLEVPGFKDRLAWLSAAADIDLLTHGTESDDETIKDTAVAQPLLVAAAIASFAALFGEDTPRPDALAGHSVGEIAAASAAGALSGEQAMILVRERGRAMAEAAAATPTGMSAVLGGSADEVDETILRHGLTPANANGGGQTVAAGTLEQLAALSADPPAKARVIPLKVAGAFHTHHMGPAVSVLERIAPGMTVNDPAVALLSNADGAVVNSGRDYVKRLVRQVSNPVRWDLCMETLKELGVTGLIELPPAGTLTGLAKRGLKGVETLALKTPDDLEAARDMIARHAGVDPEGAKQ</sequence>
<dbReference type="EC" id="2.3.1.39" evidence="1"/>
<dbReference type="SUPFAM" id="SSF52151">
    <property type="entry name" value="FabD/lysophospholipase-like"/>
    <property type="match status" value="1"/>
</dbReference>
<reference evidence="6 7" key="1">
    <citation type="submission" date="2023-05" db="EMBL/GenBank/DDBJ databases">
        <title>Lithophilousrod everest ZFBP1038 complete genpme.</title>
        <authorList>
            <person name="Tian M."/>
        </authorList>
    </citation>
    <scope>NUCLEOTIDE SEQUENCE [LARGE SCALE GENOMIC DNA]</scope>
    <source>
        <strain evidence="6 7">ZFBP1038</strain>
    </source>
</reference>
<evidence type="ECO:0000259" key="5">
    <source>
        <dbReference type="SMART" id="SM00827"/>
    </source>
</evidence>
<dbReference type="SMART" id="SM00827">
    <property type="entry name" value="PKS_AT"/>
    <property type="match status" value="1"/>
</dbReference>
<gene>
    <name evidence="6" type="ORF">LWF01_06600</name>
</gene>
<proteinExistence type="predicted"/>
<dbReference type="InterPro" id="IPR016036">
    <property type="entry name" value="Malonyl_transacylase_ACP-bd"/>
</dbReference>
<evidence type="ECO:0000256" key="2">
    <source>
        <dbReference type="ARBA" id="ARBA00022679"/>
    </source>
</evidence>
<protein>
    <recommendedName>
        <fullName evidence="1">[acyl-carrier-protein] S-malonyltransferase</fullName>
        <ecNumber evidence="1">2.3.1.39</ecNumber>
    </recommendedName>
</protein>
<keyword evidence="7" id="KW-1185">Reference proteome</keyword>
<dbReference type="SUPFAM" id="SSF55048">
    <property type="entry name" value="Probable ACP-binding domain of malonyl-CoA ACP transacylase"/>
    <property type="match status" value="1"/>
</dbReference>
<dbReference type="GO" id="GO:0004314">
    <property type="term" value="F:[acyl-carrier-protein] S-malonyltransferase activity"/>
    <property type="evidence" value="ECO:0007669"/>
    <property type="project" value="UniProtKB-EC"/>
</dbReference>
<evidence type="ECO:0000256" key="3">
    <source>
        <dbReference type="ARBA" id="ARBA00023315"/>
    </source>
</evidence>
<dbReference type="InterPro" id="IPR014043">
    <property type="entry name" value="Acyl_transferase_dom"/>
</dbReference>
<accession>A0ABY8QYY7</accession>
<evidence type="ECO:0000256" key="4">
    <source>
        <dbReference type="ARBA" id="ARBA00048462"/>
    </source>
</evidence>
<evidence type="ECO:0000313" key="6">
    <source>
        <dbReference type="EMBL" id="WGW13421.1"/>
    </source>
</evidence>
<dbReference type="PANTHER" id="PTHR42681">
    <property type="entry name" value="MALONYL-COA-ACYL CARRIER PROTEIN TRANSACYLASE, MITOCHONDRIAL"/>
    <property type="match status" value="1"/>
</dbReference>